<comment type="caution">
    <text evidence="2">The sequence shown here is derived from an EMBL/GenBank/DDBJ whole genome shotgun (WGS) entry which is preliminary data.</text>
</comment>
<evidence type="ECO:0000256" key="1">
    <source>
        <dbReference type="SAM" id="MobiDB-lite"/>
    </source>
</evidence>
<feature type="region of interest" description="Disordered" evidence="1">
    <location>
        <begin position="110"/>
        <end position="131"/>
    </location>
</feature>
<sequence length="165" mass="17385">MDFGDPAAMGVAAVLGAIDRHTAAGVPVVVVEGVFALTLPPVRSRTGPAVWADVSREVGLVRKLLRELAGGADVEAGVRGCPQHGRCGYERHVESAAGVADLRFDGRWSGRGDRRGDRGDDLSTRPKPVPEPCSTVLRSLFAGGARRHDGSCRALRVCGLCLYPS</sequence>
<name>A0ABW3DN22_9ACTN</name>
<gene>
    <name evidence="2" type="ORF">ACFQ08_05690</name>
</gene>
<accession>A0ABW3DN22</accession>
<proteinExistence type="predicted"/>
<protein>
    <submittedName>
        <fullName evidence="2">Uncharacterized protein</fullName>
    </submittedName>
</protein>
<dbReference type="EMBL" id="JBHTHX010000107">
    <property type="protein sequence ID" value="MFD0884047.1"/>
    <property type="molecule type" value="Genomic_DNA"/>
</dbReference>
<keyword evidence="3" id="KW-1185">Reference proteome</keyword>
<evidence type="ECO:0000313" key="3">
    <source>
        <dbReference type="Proteomes" id="UP001597024"/>
    </source>
</evidence>
<reference evidence="3" key="1">
    <citation type="journal article" date="2019" name="Int. J. Syst. Evol. Microbiol.">
        <title>The Global Catalogue of Microorganisms (GCM) 10K type strain sequencing project: providing services to taxonomists for standard genome sequencing and annotation.</title>
        <authorList>
            <consortium name="The Broad Institute Genomics Platform"/>
            <consortium name="The Broad Institute Genome Sequencing Center for Infectious Disease"/>
            <person name="Wu L."/>
            <person name="Ma J."/>
        </authorList>
    </citation>
    <scope>NUCLEOTIDE SEQUENCE [LARGE SCALE GENOMIC DNA]</scope>
    <source>
        <strain evidence="3">CCUG 62974</strain>
    </source>
</reference>
<feature type="compositionally biased region" description="Basic and acidic residues" evidence="1">
    <location>
        <begin position="110"/>
        <end position="124"/>
    </location>
</feature>
<dbReference type="Proteomes" id="UP001597024">
    <property type="component" value="Unassembled WGS sequence"/>
</dbReference>
<organism evidence="2 3">
    <name type="scientific">Streptosporangium algeriense</name>
    <dbReference type="NCBI Taxonomy" id="1682748"/>
    <lineage>
        <taxon>Bacteria</taxon>
        <taxon>Bacillati</taxon>
        <taxon>Actinomycetota</taxon>
        <taxon>Actinomycetes</taxon>
        <taxon>Streptosporangiales</taxon>
        <taxon>Streptosporangiaceae</taxon>
        <taxon>Streptosporangium</taxon>
    </lineage>
</organism>
<evidence type="ECO:0000313" key="2">
    <source>
        <dbReference type="EMBL" id="MFD0884047.1"/>
    </source>
</evidence>